<keyword evidence="4 9" id="KW-0378">Hydrolase</keyword>
<gene>
    <name evidence="11" type="ORF">OIU84_029047</name>
</gene>
<evidence type="ECO:0000256" key="9">
    <source>
        <dbReference type="RuleBase" id="RU004336"/>
    </source>
</evidence>
<comment type="caution">
    <text evidence="11">The sequence shown here is derived from an EMBL/GenBank/DDBJ whole genome shotgun (WGS) entry which is preliminary data.</text>
</comment>
<evidence type="ECO:0000313" key="12">
    <source>
        <dbReference type="Proteomes" id="UP001162972"/>
    </source>
</evidence>
<dbReference type="Pfam" id="PF00332">
    <property type="entry name" value="Glyco_hydro_17"/>
    <property type="match status" value="1"/>
</dbReference>
<comment type="catalytic activity">
    <reaction evidence="1">
        <text>Hydrolysis of (1-&gt;3)-beta-D-glucosidic linkages in (1-&gt;3)-beta-D-glucans.</text>
        <dbReference type="EC" id="3.2.1.39"/>
    </reaction>
</comment>
<accession>A0AAD6KDY7</accession>
<dbReference type="Proteomes" id="UP001162972">
    <property type="component" value="Chromosome 17"/>
</dbReference>
<feature type="domain" description="CCR4-Not complex component Not N-terminal" evidence="10">
    <location>
        <begin position="202"/>
        <end position="298"/>
    </location>
</feature>
<evidence type="ECO:0000256" key="2">
    <source>
        <dbReference type="ARBA" id="ARBA00008773"/>
    </source>
</evidence>
<evidence type="ECO:0000256" key="3">
    <source>
        <dbReference type="ARBA" id="ARBA00012780"/>
    </source>
</evidence>
<dbReference type="PANTHER" id="PTHR32227">
    <property type="entry name" value="GLUCAN ENDO-1,3-BETA-GLUCOSIDASE BG1-RELATED-RELATED"/>
    <property type="match status" value="1"/>
</dbReference>
<dbReference type="EMBL" id="JAPFFJ010000008">
    <property type="protein sequence ID" value="KAJ6421776.1"/>
    <property type="molecule type" value="Genomic_DNA"/>
</dbReference>
<dbReference type="GO" id="GO:0042973">
    <property type="term" value="F:glucan endo-1,3-beta-D-glucosidase activity"/>
    <property type="evidence" value="ECO:0007669"/>
    <property type="project" value="UniProtKB-EC"/>
</dbReference>
<dbReference type="EC" id="3.2.1.39" evidence="3"/>
<organism evidence="11 12">
    <name type="scientific">Salix udensis</name>
    <dbReference type="NCBI Taxonomy" id="889485"/>
    <lineage>
        <taxon>Eukaryota</taxon>
        <taxon>Viridiplantae</taxon>
        <taxon>Streptophyta</taxon>
        <taxon>Embryophyta</taxon>
        <taxon>Tracheophyta</taxon>
        <taxon>Spermatophyta</taxon>
        <taxon>Magnoliopsida</taxon>
        <taxon>eudicotyledons</taxon>
        <taxon>Gunneridae</taxon>
        <taxon>Pentapetalae</taxon>
        <taxon>rosids</taxon>
        <taxon>fabids</taxon>
        <taxon>Malpighiales</taxon>
        <taxon>Salicaceae</taxon>
        <taxon>Saliceae</taxon>
        <taxon>Salix</taxon>
    </lineage>
</organism>
<evidence type="ECO:0000256" key="7">
    <source>
        <dbReference type="ARBA" id="ARBA00033417"/>
    </source>
</evidence>
<sequence>MKYRYVAVGNEPFLTSYNGSFLNTTFPALRNIQNALNDAGVGDSIKATVPLNADVYSSPTDQAYPSSGRFRSDINDLMTQIVQFLSQNKAPFTVNIYPFLSLYGNDDFPFDYAFFDGAPQPVVDKGSGIQYTNVFDANFDALVSALKAAGYGDLPIIVGEVGWPTDGDRNANTGYAIRFYNGLLPRLVGNRGTPLRPGYIEVGELESQIDNFEAEIEGLTVKKGKTRPPRLTHLETSITRHKLHIKKLELILRLLDNDELSPEEVNDVKDFLDDYVERNQEDFDDFSDVDDLYNSLPLDKVESLEDLVTIGPPGLCEGCPCSQLKDFLGNICTSNTCHCCFSSS</sequence>
<evidence type="ECO:0000256" key="6">
    <source>
        <dbReference type="ARBA" id="ARBA00033335"/>
    </source>
</evidence>
<keyword evidence="12" id="KW-1185">Reference proteome</keyword>
<dbReference type="GO" id="GO:0005634">
    <property type="term" value="C:nucleus"/>
    <property type="evidence" value="ECO:0007669"/>
    <property type="project" value="InterPro"/>
</dbReference>
<dbReference type="Gene3D" id="3.20.20.80">
    <property type="entry name" value="Glycosidases"/>
    <property type="match status" value="1"/>
</dbReference>
<evidence type="ECO:0000256" key="4">
    <source>
        <dbReference type="ARBA" id="ARBA00022801"/>
    </source>
</evidence>
<dbReference type="InterPro" id="IPR000490">
    <property type="entry name" value="Glyco_hydro_17"/>
</dbReference>
<dbReference type="InterPro" id="IPR017853">
    <property type="entry name" value="GH"/>
</dbReference>
<dbReference type="SUPFAM" id="SSF51445">
    <property type="entry name" value="(Trans)glycosidases"/>
    <property type="match status" value="1"/>
</dbReference>
<proteinExistence type="inferred from homology"/>
<dbReference type="GO" id="GO:0006355">
    <property type="term" value="P:regulation of DNA-templated transcription"/>
    <property type="evidence" value="ECO:0007669"/>
    <property type="project" value="InterPro"/>
</dbReference>
<dbReference type="Pfam" id="PF04065">
    <property type="entry name" value="Not3"/>
    <property type="match status" value="1"/>
</dbReference>
<protein>
    <recommendedName>
        <fullName evidence="3">glucan endo-1,3-beta-D-glucosidase</fullName>
        <ecNumber evidence="3">3.2.1.39</ecNumber>
    </recommendedName>
    <alternativeName>
        <fullName evidence="6">(1-&gt;3)-beta-glucan endohydrolase</fullName>
    </alternativeName>
    <alternativeName>
        <fullName evidence="7">Beta-1,3-endoglucanase</fullName>
    </alternativeName>
</protein>
<keyword evidence="5 9" id="KW-0326">Glycosidase</keyword>
<evidence type="ECO:0000313" key="11">
    <source>
        <dbReference type="EMBL" id="KAJ6421776.1"/>
    </source>
</evidence>
<dbReference type="InterPro" id="IPR044965">
    <property type="entry name" value="Glyco_hydro_17_plant"/>
</dbReference>
<reference evidence="11 12" key="1">
    <citation type="journal article" date="2023" name="Int. J. Mol. Sci.">
        <title>De Novo Assembly and Annotation of 11 Diverse Shrub Willow (Salix) Genomes Reveals Novel Gene Organization in Sex-Linked Regions.</title>
        <authorList>
            <person name="Hyden B."/>
            <person name="Feng K."/>
            <person name="Yates T.B."/>
            <person name="Jawdy S."/>
            <person name="Cereghino C."/>
            <person name="Smart L.B."/>
            <person name="Muchero W."/>
        </authorList>
    </citation>
    <scope>NUCLEOTIDE SEQUENCE [LARGE SCALE GENOMIC DNA]</scope>
    <source>
        <tissue evidence="11">Shoot tip</tissue>
    </source>
</reference>
<evidence type="ECO:0000256" key="5">
    <source>
        <dbReference type="ARBA" id="ARBA00023295"/>
    </source>
</evidence>
<evidence type="ECO:0000256" key="8">
    <source>
        <dbReference type="RuleBase" id="RU004335"/>
    </source>
</evidence>
<comment type="similarity">
    <text evidence="2 8">Belongs to the glycosyl hydrolase 17 family.</text>
</comment>
<dbReference type="PROSITE" id="PS00587">
    <property type="entry name" value="GLYCOSYL_HYDROL_F17"/>
    <property type="match status" value="1"/>
</dbReference>
<evidence type="ECO:0000256" key="1">
    <source>
        <dbReference type="ARBA" id="ARBA00000382"/>
    </source>
</evidence>
<dbReference type="GO" id="GO:0005975">
    <property type="term" value="P:carbohydrate metabolic process"/>
    <property type="evidence" value="ECO:0007669"/>
    <property type="project" value="InterPro"/>
</dbReference>
<name>A0AAD6KDY7_9ROSI</name>
<evidence type="ECO:0000259" key="10">
    <source>
        <dbReference type="Pfam" id="PF04065"/>
    </source>
</evidence>
<dbReference type="InterPro" id="IPR007207">
    <property type="entry name" value="Not_N"/>
</dbReference>
<dbReference type="AlphaFoldDB" id="A0AAD6KDY7"/>